<protein>
    <submittedName>
        <fullName evidence="3">Adhesin/invasin</fullName>
    </submittedName>
</protein>
<dbReference type="STRING" id="652787.SAMN05216490_4674"/>
<dbReference type="InterPro" id="IPR011042">
    <property type="entry name" value="6-blade_b-propeller_TolB-like"/>
</dbReference>
<keyword evidence="1" id="KW-0732">Signal</keyword>
<dbReference type="InterPro" id="IPR035986">
    <property type="entry name" value="PKD_dom_sf"/>
</dbReference>
<feature type="signal peptide" evidence="1">
    <location>
        <begin position="1"/>
        <end position="19"/>
    </location>
</feature>
<evidence type="ECO:0000256" key="1">
    <source>
        <dbReference type="SAM" id="SignalP"/>
    </source>
</evidence>
<dbReference type="Gene3D" id="2.60.40.10">
    <property type="entry name" value="Immunoglobulins"/>
    <property type="match status" value="1"/>
</dbReference>
<organism evidence="3 4">
    <name type="scientific">Mucilaginibacter mallensis</name>
    <dbReference type="NCBI Taxonomy" id="652787"/>
    <lineage>
        <taxon>Bacteria</taxon>
        <taxon>Pseudomonadati</taxon>
        <taxon>Bacteroidota</taxon>
        <taxon>Sphingobacteriia</taxon>
        <taxon>Sphingobacteriales</taxon>
        <taxon>Sphingobacteriaceae</taxon>
        <taxon>Mucilaginibacter</taxon>
    </lineage>
</organism>
<proteinExistence type="predicted"/>
<name>A0A1H2C6P0_MUCMA</name>
<dbReference type="InterPro" id="IPR026341">
    <property type="entry name" value="T9SS_type_B"/>
</dbReference>
<dbReference type="OrthoDB" id="791543at2"/>
<sequence length="568" mass="60085">MKKKVILIFLFLFNVKSYSQTISTYAGNGLNGFGNNGIPTYSGDGGGALQAQINPQYLGVDSKNNIYISQGAAYYTVRKIDVKTGIITTVAGNATSGYSGDGGHATLAQLNEPRGIAFDSHDNLYIADYWNNCIRRVDAVSNIITTIAGNGAVLNGYTGNGGPAKDALLFEPWGIAFDKSDNLYFTDFNNNCIRKIDALTGVITKVAGSDPPGYGGFSGDGGLAINAKLFAPSAIVISKAGDIYFTDMVNSRIRKIDAQTGIITTVAGNGEDGFLGDNGPAVNAQMYMPMGLSIDDSGNLYVCGGDNNQSSYNVRKVNIATGIITAYAGDGNPAFSGDGGPPLKAGMSPTTSIFDALGNMFIADEGNYRVREIINNNTATAPTSPVINYSNACTTGSTLFNLKTTDNIDAVNWDFGDPASGINNTSQSFNPQHNFKTTGAYLITVTVYNGSLSATNTQIIQITDCGNSGTGNNPDPGIDLTIPNTFSPNGDGINDKFGATSPGSPVSYTMNIYNRYGVLLFLSNNIGIAWDGKYNRKYCPAGVYYFVLKYQFSGLPVKVKSGSITLLR</sequence>
<dbReference type="InterPro" id="IPR056822">
    <property type="entry name" value="TEN_NHL"/>
</dbReference>
<dbReference type="EMBL" id="LT629740">
    <property type="protein sequence ID" value="SDT66044.1"/>
    <property type="molecule type" value="Genomic_DNA"/>
</dbReference>
<dbReference type="PANTHER" id="PTHR46388:SF2">
    <property type="entry name" value="NHL REPEAT-CONTAINING PROTEIN 2"/>
    <property type="match status" value="1"/>
</dbReference>
<dbReference type="Gene3D" id="2.120.10.30">
    <property type="entry name" value="TolB, C-terminal domain"/>
    <property type="match status" value="3"/>
</dbReference>
<dbReference type="SUPFAM" id="SSF49299">
    <property type="entry name" value="PKD domain"/>
    <property type="match status" value="1"/>
</dbReference>
<feature type="domain" description="PKD" evidence="2">
    <location>
        <begin position="381"/>
        <end position="463"/>
    </location>
</feature>
<dbReference type="InterPro" id="IPR013783">
    <property type="entry name" value="Ig-like_fold"/>
</dbReference>
<dbReference type="PANTHER" id="PTHR46388">
    <property type="entry name" value="NHL REPEAT-CONTAINING PROTEIN 2"/>
    <property type="match status" value="1"/>
</dbReference>
<evidence type="ECO:0000313" key="4">
    <source>
        <dbReference type="Proteomes" id="UP000199679"/>
    </source>
</evidence>
<dbReference type="CDD" id="cd00146">
    <property type="entry name" value="PKD"/>
    <property type="match status" value="1"/>
</dbReference>
<dbReference type="Pfam" id="PF13585">
    <property type="entry name" value="CHU_C"/>
    <property type="match status" value="1"/>
</dbReference>
<keyword evidence="4" id="KW-1185">Reference proteome</keyword>
<dbReference type="Pfam" id="PF18911">
    <property type="entry name" value="PKD_4"/>
    <property type="match status" value="1"/>
</dbReference>
<dbReference type="NCBIfam" id="TIGR04131">
    <property type="entry name" value="Bac_Flav_CTERM"/>
    <property type="match status" value="1"/>
</dbReference>
<evidence type="ECO:0000313" key="3">
    <source>
        <dbReference type="EMBL" id="SDT66044.1"/>
    </source>
</evidence>
<dbReference type="PROSITE" id="PS50093">
    <property type="entry name" value="PKD"/>
    <property type="match status" value="1"/>
</dbReference>
<dbReference type="InterPro" id="IPR000601">
    <property type="entry name" value="PKD_dom"/>
</dbReference>
<gene>
    <name evidence="3" type="ORF">SAMN05216490_4674</name>
</gene>
<dbReference type="RefSeq" id="WP_091378985.1">
    <property type="nucleotide sequence ID" value="NZ_LT629740.1"/>
</dbReference>
<dbReference type="Proteomes" id="UP000199679">
    <property type="component" value="Chromosome I"/>
</dbReference>
<dbReference type="AlphaFoldDB" id="A0A1H2C6P0"/>
<reference evidence="3 4" key="1">
    <citation type="submission" date="2016-10" db="EMBL/GenBank/DDBJ databases">
        <authorList>
            <person name="de Groot N.N."/>
        </authorList>
    </citation>
    <scope>NUCLEOTIDE SEQUENCE [LARGE SCALE GENOMIC DNA]</scope>
    <source>
        <strain evidence="3 4">MP1X4</strain>
    </source>
</reference>
<evidence type="ECO:0000259" key="2">
    <source>
        <dbReference type="PROSITE" id="PS50093"/>
    </source>
</evidence>
<dbReference type="Pfam" id="PF25021">
    <property type="entry name" value="TEN_NHL"/>
    <property type="match status" value="2"/>
</dbReference>
<dbReference type="SUPFAM" id="SSF63829">
    <property type="entry name" value="Calcium-dependent phosphotriesterase"/>
    <property type="match status" value="1"/>
</dbReference>
<feature type="chain" id="PRO_5009270776" evidence="1">
    <location>
        <begin position="20"/>
        <end position="568"/>
    </location>
</feature>
<accession>A0A1H2C6P0</accession>